<protein>
    <recommendedName>
        <fullName evidence="2">Clr5 domain-containing protein</fullName>
    </recommendedName>
</protein>
<dbReference type="Pfam" id="PF14420">
    <property type="entry name" value="Clr5"/>
    <property type="match status" value="1"/>
</dbReference>
<feature type="compositionally biased region" description="Low complexity" evidence="1">
    <location>
        <begin position="514"/>
        <end position="564"/>
    </location>
</feature>
<evidence type="ECO:0000256" key="1">
    <source>
        <dbReference type="SAM" id="MobiDB-lite"/>
    </source>
</evidence>
<keyword evidence="4" id="KW-1185">Reference proteome</keyword>
<evidence type="ECO:0000313" key="4">
    <source>
        <dbReference type="Proteomes" id="UP001320420"/>
    </source>
</evidence>
<dbReference type="InterPro" id="IPR025676">
    <property type="entry name" value="Clr5_dom"/>
</dbReference>
<reference evidence="3 4" key="1">
    <citation type="submission" date="2024-02" db="EMBL/GenBank/DDBJ databases">
        <title>De novo assembly and annotation of 12 fungi associated with fruit tree decline syndrome in Ontario, Canada.</title>
        <authorList>
            <person name="Sulman M."/>
            <person name="Ellouze W."/>
            <person name="Ilyukhin E."/>
        </authorList>
    </citation>
    <scope>NUCLEOTIDE SEQUENCE [LARGE SCALE GENOMIC DNA]</scope>
    <source>
        <strain evidence="3 4">M11/M66-122</strain>
    </source>
</reference>
<proteinExistence type="predicted"/>
<evidence type="ECO:0000313" key="3">
    <source>
        <dbReference type="EMBL" id="KAK7753642.1"/>
    </source>
</evidence>
<feature type="region of interest" description="Disordered" evidence="1">
    <location>
        <begin position="502"/>
        <end position="564"/>
    </location>
</feature>
<dbReference type="PANTHER" id="PTHR38788:SF3">
    <property type="entry name" value="CLR5 DOMAIN-CONTAINING PROTEIN"/>
    <property type="match status" value="1"/>
</dbReference>
<dbReference type="PANTHER" id="PTHR38788">
    <property type="entry name" value="CLR5 DOMAIN-CONTAINING PROTEIN"/>
    <property type="match status" value="1"/>
</dbReference>
<comment type="caution">
    <text evidence="3">The sequence shown here is derived from an EMBL/GenBank/DDBJ whole genome shotgun (WGS) entry which is preliminary data.</text>
</comment>
<name>A0AAN9UUR2_9PEZI</name>
<dbReference type="EMBL" id="JAKJXP020000027">
    <property type="protein sequence ID" value="KAK7753642.1"/>
    <property type="molecule type" value="Genomic_DNA"/>
</dbReference>
<dbReference type="Proteomes" id="UP001320420">
    <property type="component" value="Unassembled WGS sequence"/>
</dbReference>
<dbReference type="AlphaFoldDB" id="A0AAN9UUR2"/>
<feature type="domain" description="Clr5" evidence="2">
    <location>
        <begin position="13"/>
        <end position="69"/>
    </location>
</feature>
<gene>
    <name evidence="3" type="ORF">SLS62_004500</name>
</gene>
<evidence type="ECO:0000259" key="2">
    <source>
        <dbReference type="Pfam" id="PF14420"/>
    </source>
</evidence>
<organism evidence="3 4">
    <name type="scientific">Diatrype stigma</name>
    <dbReference type="NCBI Taxonomy" id="117547"/>
    <lineage>
        <taxon>Eukaryota</taxon>
        <taxon>Fungi</taxon>
        <taxon>Dikarya</taxon>
        <taxon>Ascomycota</taxon>
        <taxon>Pezizomycotina</taxon>
        <taxon>Sordariomycetes</taxon>
        <taxon>Xylariomycetidae</taxon>
        <taxon>Xylariales</taxon>
        <taxon>Diatrypaceae</taxon>
        <taxon>Diatrype</taxon>
    </lineage>
</organism>
<accession>A0AAN9UUR2</accession>
<sequence length="564" mass="62934">MDATDIKNHGATTNDWEANREVISSLYRDQNKTLKETMQIMADSHGFFARNVSSAKMYKTHIKKWGIDKNMKARDAIEIVRQQKARAAMGKSSVVYVRGRRVEPSKMQQYLHRVSEAVANEILLNTADDTVEDLALYRSNARVVVRTPSPELNAPGSPTLPKRLDDPTNLRLPQECMQILTGYISGGYETGRWKLSQQLGGPDTINSCAWLGHLNTARDMISHNRTKQGFHLLGICLDQYKLHLLQPDADFWVITYAAVIGLSGSDPKLADMFITYASRLATIVLPPDHPFNLLWSRLAKLRLDGIKSHAPALLKAIIDTNSRYFTMMSPLRSYEAAAMYYSLHWLGMISADDIDRLNQEGVAAAKSEEYGVQRNRARLSNRYLSEGQPGKAELELEEVVRWLATQPPGEWTDLRMELRYETFRLKTAAGKPSEIQDAAWDLYRFCMDAFGPGHYTTTFTGANLEIYFRHAGQTHVADRLRKDFESQWKLLCKKARSFKKDPAAATKSSMDTPIASISSRARLNSSSSSSASSSASTNASAGTTTSLDDGTVSSATSRSSKSPP</sequence>